<sequence length="144" mass="16569">MFSKSITTFISVDFEYLLCQAWISQTELGEKLRSCKDEVCFQSDLLSKVVNQRILERDCLEQGWVLTGFPYTVTDFKYLDCLDTPPNRVVFLECDINVCKERLMHRTTNIHTGSTINVLENEEFVAGKLLATHPKDRKAVINAE</sequence>
<accession>A0A8K0CGT4</accession>
<organism evidence="1 2">
    <name type="scientific">Ignelater luminosus</name>
    <name type="common">Cucubano</name>
    <name type="synonym">Pyrophorus luminosus</name>
    <dbReference type="NCBI Taxonomy" id="2038154"/>
    <lineage>
        <taxon>Eukaryota</taxon>
        <taxon>Metazoa</taxon>
        <taxon>Ecdysozoa</taxon>
        <taxon>Arthropoda</taxon>
        <taxon>Hexapoda</taxon>
        <taxon>Insecta</taxon>
        <taxon>Pterygota</taxon>
        <taxon>Neoptera</taxon>
        <taxon>Endopterygota</taxon>
        <taxon>Coleoptera</taxon>
        <taxon>Polyphaga</taxon>
        <taxon>Elateriformia</taxon>
        <taxon>Elateroidea</taxon>
        <taxon>Elateridae</taxon>
        <taxon>Agrypninae</taxon>
        <taxon>Pyrophorini</taxon>
        <taxon>Ignelater</taxon>
    </lineage>
</organism>
<protein>
    <recommendedName>
        <fullName evidence="3">Adenylate kinase</fullName>
    </recommendedName>
</protein>
<evidence type="ECO:0008006" key="3">
    <source>
        <dbReference type="Google" id="ProtNLM"/>
    </source>
</evidence>
<evidence type="ECO:0000313" key="1">
    <source>
        <dbReference type="EMBL" id="KAF2887015.1"/>
    </source>
</evidence>
<proteinExistence type="predicted"/>
<dbReference type="InterPro" id="IPR027417">
    <property type="entry name" value="P-loop_NTPase"/>
</dbReference>
<name>A0A8K0CGT4_IGNLU</name>
<dbReference type="Proteomes" id="UP000801492">
    <property type="component" value="Unassembled WGS sequence"/>
</dbReference>
<dbReference type="EMBL" id="VTPC01085531">
    <property type="protein sequence ID" value="KAF2887015.1"/>
    <property type="molecule type" value="Genomic_DNA"/>
</dbReference>
<reference evidence="1" key="1">
    <citation type="submission" date="2019-08" db="EMBL/GenBank/DDBJ databases">
        <title>The genome of the North American firefly Photinus pyralis.</title>
        <authorList>
            <consortium name="Photinus pyralis genome working group"/>
            <person name="Fallon T.R."/>
            <person name="Sander Lower S.E."/>
            <person name="Weng J.-K."/>
        </authorList>
    </citation>
    <scope>NUCLEOTIDE SEQUENCE</scope>
    <source>
        <strain evidence="1">TRF0915ILg1</strain>
        <tissue evidence="1">Whole body</tissue>
    </source>
</reference>
<evidence type="ECO:0000313" key="2">
    <source>
        <dbReference type="Proteomes" id="UP000801492"/>
    </source>
</evidence>
<dbReference type="AlphaFoldDB" id="A0A8K0CGT4"/>
<keyword evidence="2" id="KW-1185">Reference proteome</keyword>
<dbReference type="SUPFAM" id="SSF52540">
    <property type="entry name" value="P-loop containing nucleoside triphosphate hydrolases"/>
    <property type="match status" value="1"/>
</dbReference>
<dbReference type="Gene3D" id="3.40.50.300">
    <property type="entry name" value="P-loop containing nucleotide triphosphate hydrolases"/>
    <property type="match status" value="1"/>
</dbReference>
<gene>
    <name evidence="1" type="ORF">ILUMI_19158</name>
</gene>
<dbReference type="OrthoDB" id="522106at2759"/>
<dbReference type="Pfam" id="PF00406">
    <property type="entry name" value="ADK"/>
    <property type="match status" value="1"/>
</dbReference>
<feature type="non-terminal residue" evidence="1">
    <location>
        <position position="1"/>
    </location>
</feature>
<comment type="caution">
    <text evidence="1">The sequence shown here is derived from an EMBL/GenBank/DDBJ whole genome shotgun (WGS) entry which is preliminary data.</text>
</comment>